<dbReference type="KEGG" id="coe:CP258_05605"/>
<protein>
    <submittedName>
        <fullName evidence="2">Glutamine amidotransferase</fullName>
    </submittedName>
</protein>
<dbReference type="InterPro" id="IPR029062">
    <property type="entry name" value="Class_I_gatase-like"/>
</dbReference>
<dbReference type="GO" id="GO:0005829">
    <property type="term" value="C:cytosol"/>
    <property type="evidence" value="ECO:0007669"/>
    <property type="project" value="TreeGrafter"/>
</dbReference>
<feature type="domain" description="Glutamine amidotransferase" evidence="1">
    <location>
        <begin position="45"/>
        <end position="195"/>
    </location>
</feature>
<dbReference type="NCBIfam" id="NF005743">
    <property type="entry name" value="PRK07567.1"/>
    <property type="match status" value="1"/>
</dbReference>
<name>A0AAU8PK30_CORPS</name>
<dbReference type="EMBL" id="CP003540">
    <property type="protein sequence ID" value="AFK16727.1"/>
    <property type="molecule type" value="Genomic_DNA"/>
</dbReference>
<proteinExistence type="predicted"/>
<accession>A0AAU8PK30</accession>
<keyword evidence="2" id="KW-0315">Glutamine amidotransferase</keyword>
<dbReference type="SUPFAM" id="SSF52317">
    <property type="entry name" value="Class I glutamine amidotransferase-like"/>
    <property type="match status" value="1"/>
</dbReference>
<dbReference type="RefSeq" id="WP_013241938.1">
    <property type="nucleotide sequence ID" value="NC_017945.3"/>
</dbReference>
<evidence type="ECO:0000259" key="1">
    <source>
        <dbReference type="Pfam" id="PF00117"/>
    </source>
</evidence>
<dbReference type="Proteomes" id="UP000006465">
    <property type="component" value="Chromosome"/>
</dbReference>
<organism evidence="2 3">
    <name type="scientific">Corynebacterium pseudotuberculosis 258</name>
    <dbReference type="NCBI Taxonomy" id="1168865"/>
    <lineage>
        <taxon>Bacteria</taxon>
        <taxon>Bacillati</taxon>
        <taxon>Actinomycetota</taxon>
        <taxon>Actinomycetes</taxon>
        <taxon>Mycobacteriales</taxon>
        <taxon>Corynebacteriaceae</taxon>
        <taxon>Corynebacterium</taxon>
    </lineage>
</organism>
<dbReference type="InterPro" id="IPR044992">
    <property type="entry name" value="ChyE-like"/>
</dbReference>
<dbReference type="AlphaFoldDB" id="A0AAU8PK30"/>
<reference evidence="2 3" key="1">
    <citation type="journal article" date="2013" name="J. Biotechnol.">
        <title>Genome sequence of Corynebacterium pseudotuberculosis biovar equi strain 258 and prediction of antigenic targets to improve biotechnological vaccine production.</title>
        <authorList>
            <person name="Soares S.C."/>
            <person name="Trost E."/>
            <person name="Ramos R.T."/>
            <person name="Carneiro A.R."/>
            <person name="Santos A.R."/>
            <person name="Pinto A.C."/>
            <person name="Barbosa E."/>
            <person name="Aburjaile F."/>
            <person name="Ali A."/>
            <person name="Diniz C.A."/>
            <person name="Hassan S.S."/>
            <person name="Fiaux K."/>
            <person name="Guimaraes L.C."/>
            <person name="Bakhtiar S.M."/>
            <person name="Pereira U."/>
            <person name="Almeida S.S."/>
            <person name="Abreu V.A."/>
            <person name="Rocha F.S."/>
            <person name="Dorella F.A."/>
            <person name="Miyoshi A."/>
            <person name="Silva A."/>
            <person name="Azevedo V."/>
            <person name="Tauch A."/>
        </authorList>
    </citation>
    <scope>NUCLEOTIDE SEQUENCE [LARGE SCALE GENOMIC DNA]</scope>
    <source>
        <strain evidence="2 3">258</strain>
    </source>
</reference>
<dbReference type="PANTHER" id="PTHR42695">
    <property type="entry name" value="GLUTAMINE AMIDOTRANSFERASE YLR126C-RELATED"/>
    <property type="match status" value="1"/>
</dbReference>
<dbReference type="PANTHER" id="PTHR42695:SF5">
    <property type="entry name" value="GLUTAMINE AMIDOTRANSFERASE YLR126C-RELATED"/>
    <property type="match status" value="1"/>
</dbReference>
<evidence type="ECO:0000313" key="3">
    <source>
        <dbReference type="Proteomes" id="UP000006465"/>
    </source>
</evidence>
<dbReference type="Pfam" id="PF00117">
    <property type="entry name" value="GATase"/>
    <property type="match status" value="1"/>
</dbReference>
<sequence length="239" mass="26115">MVSVLLVSPRSGESVARAEYNDVLRATGLSPEQLTQRMLDTTETAVGSTKGFDGVIVGGSPLNVTNVSYDQWQLHVHSELQKLIDAPIPVFFICYGTALATSLTGGTVGRSYPEASGPTVVQLTEEGRHDRITCDLPPEFVSLTGHTESAEKLGQGVVLLATGPTCPIQMVRINNSTWACQFHAEMDAAAMKARMDFYFDYGYFTPEDYDSIVAVLPHIDTRHSNKVLQNFIEVCRGVR</sequence>
<gene>
    <name evidence="2" type="ORF">CP258_05605</name>
</gene>
<dbReference type="PROSITE" id="PS51273">
    <property type="entry name" value="GATASE_TYPE_1"/>
    <property type="match status" value="1"/>
</dbReference>
<dbReference type="GeneID" id="93974568"/>
<evidence type="ECO:0000313" key="2">
    <source>
        <dbReference type="EMBL" id="AFK16727.1"/>
    </source>
</evidence>
<dbReference type="InterPro" id="IPR017926">
    <property type="entry name" value="GATASE"/>
</dbReference>
<dbReference type="Gene3D" id="3.40.50.880">
    <property type="match status" value="1"/>
</dbReference>
<dbReference type="CDD" id="cd01741">
    <property type="entry name" value="GATase1_1"/>
    <property type="match status" value="1"/>
</dbReference>